<reference evidence="2" key="1">
    <citation type="submission" date="2023-06" db="EMBL/GenBank/DDBJ databases">
        <title>Multi-omics analyses reveal the molecular pathogenesis toolkit of Lasiodiplodia hormozganensis, a cross-kingdom pathogen.</title>
        <authorList>
            <person name="Felix C."/>
            <person name="Meneses R."/>
            <person name="Goncalves M.F.M."/>
            <person name="Tilleman L."/>
            <person name="Duarte A.S."/>
            <person name="Jorrin-Novo J.V."/>
            <person name="Van De Peer Y."/>
            <person name="Deforce D."/>
            <person name="Van Nieuwerburgh F."/>
            <person name="Esteves A.C."/>
            <person name="Alves A."/>
        </authorList>
    </citation>
    <scope>NUCLEOTIDE SEQUENCE</scope>
    <source>
        <strain evidence="2">CBS 339.90</strain>
    </source>
</reference>
<dbReference type="AlphaFoldDB" id="A0AA39Z6R6"/>
<protein>
    <submittedName>
        <fullName evidence="2">Uncharacterized protein</fullName>
    </submittedName>
</protein>
<comment type="caution">
    <text evidence="2">The sequence shown here is derived from an EMBL/GenBank/DDBJ whole genome shotgun (WGS) entry which is preliminary data.</text>
</comment>
<evidence type="ECO:0000313" key="3">
    <source>
        <dbReference type="Proteomes" id="UP001175001"/>
    </source>
</evidence>
<proteinExistence type="predicted"/>
<dbReference type="Proteomes" id="UP001175001">
    <property type="component" value="Unassembled WGS sequence"/>
</dbReference>
<feature type="region of interest" description="Disordered" evidence="1">
    <location>
        <begin position="196"/>
        <end position="219"/>
    </location>
</feature>
<gene>
    <name evidence="2" type="ORF">DIS24_g62</name>
</gene>
<dbReference type="EMBL" id="JAUJDW010000001">
    <property type="protein sequence ID" value="KAK0665095.1"/>
    <property type="molecule type" value="Genomic_DNA"/>
</dbReference>
<sequence length="455" mass="50842">MSSTPHRMDPSSADQTAVFAAVFVVRDAAQRWDKAVAFSGRCEISVDVATDSIIVQHKDRGWRITFPMASQVKRLVPCQSCRLDRVSRDGRLCDDGFPCSTCQQRGARCIARSVLLSSTQAIDGEAEMEAAAEEASLVDRHHAHFTFSTWSFGAGPPNTYEGYLPLAVPQTPSCAIVVSSSSRILPATPPLLLKADSDVRRSNRLQEQKRRADDTPVPRPRLTAAQCVARMRKLAAARYLNPTSTVGYGLEPQHPPPTVDLGGLELTMAEISVFLLNLAHRPEGAMRIVNSAWTPHHFCSYHNYCRGLKGETRRRGQRSEGAVRSTITKSIQKTMRIITDEDDWLQTYHTPAPTHDLSTSSWARLVDNPPDHSLRQMGSQIRHWPPEKHSLNLTRAVRFAVESPHIPDSQLRFPTHVRSIVERLPGGFRSRTDAADNLDQKILKDCKDFQEKQEL</sequence>
<evidence type="ECO:0000256" key="1">
    <source>
        <dbReference type="SAM" id="MobiDB-lite"/>
    </source>
</evidence>
<organism evidence="2 3">
    <name type="scientific">Lasiodiplodia hormozganensis</name>
    <dbReference type="NCBI Taxonomy" id="869390"/>
    <lineage>
        <taxon>Eukaryota</taxon>
        <taxon>Fungi</taxon>
        <taxon>Dikarya</taxon>
        <taxon>Ascomycota</taxon>
        <taxon>Pezizomycotina</taxon>
        <taxon>Dothideomycetes</taxon>
        <taxon>Dothideomycetes incertae sedis</taxon>
        <taxon>Botryosphaeriales</taxon>
        <taxon>Botryosphaeriaceae</taxon>
        <taxon>Lasiodiplodia</taxon>
    </lineage>
</organism>
<name>A0AA39Z6R6_9PEZI</name>
<feature type="compositionally biased region" description="Basic and acidic residues" evidence="1">
    <location>
        <begin position="196"/>
        <end position="216"/>
    </location>
</feature>
<accession>A0AA39Z6R6</accession>
<evidence type="ECO:0000313" key="2">
    <source>
        <dbReference type="EMBL" id="KAK0665095.1"/>
    </source>
</evidence>
<keyword evidence="3" id="KW-1185">Reference proteome</keyword>